<reference evidence="4" key="1">
    <citation type="submission" date="2017-09" db="EMBL/GenBank/DDBJ databases">
        <authorList>
            <person name="Feng G."/>
            <person name="Zhu H."/>
        </authorList>
    </citation>
    <scope>NUCLEOTIDE SEQUENCE [LARGE SCALE GENOMIC DNA]</scope>
    <source>
        <strain evidence="4">1PNM-20</strain>
    </source>
</reference>
<proteinExistence type="predicted"/>
<dbReference type="InterPro" id="IPR052967">
    <property type="entry name" value="Stress_Response_Assoc"/>
</dbReference>
<dbReference type="Proteomes" id="UP000218151">
    <property type="component" value="Unassembled WGS sequence"/>
</dbReference>
<dbReference type="InterPro" id="IPR019060">
    <property type="entry name" value="DUF2382"/>
</dbReference>
<evidence type="ECO:0000313" key="3">
    <source>
        <dbReference type="EMBL" id="PAX08079.1"/>
    </source>
</evidence>
<evidence type="ECO:0000313" key="4">
    <source>
        <dbReference type="Proteomes" id="UP000218151"/>
    </source>
</evidence>
<feature type="region of interest" description="Disordered" evidence="1">
    <location>
        <begin position="279"/>
        <end position="306"/>
    </location>
</feature>
<dbReference type="PANTHER" id="PTHR38463">
    <property type="entry name" value="STRESS RESPONSE PROTEIN YSNF"/>
    <property type="match status" value="1"/>
</dbReference>
<protein>
    <recommendedName>
        <fullName evidence="2">DUF2382 domain-containing protein</fullName>
    </recommendedName>
</protein>
<dbReference type="EMBL" id="NSLI01000003">
    <property type="protein sequence ID" value="PAX08079.1"/>
    <property type="molecule type" value="Genomic_DNA"/>
</dbReference>
<feature type="domain" description="DUF2382" evidence="2">
    <location>
        <begin position="166"/>
        <end position="275"/>
    </location>
</feature>
<organism evidence="3 4">
    <name type="scientific">Sphingomonas lenta</name>
    <dbReference type="NCBI Taxonomy" id="1141887"/>
    <lineage>
        <taxon>Bacteria</taxon>
        <taxon>Pseudomonadati</taxon>
        <taxon>Pseudomonadota</taxon>
        <taxon>Alphaproteobacteria</taxon>
        <taxon>Sphingomonadales</taxon>
        <taxon>Sphingomonadaceae</taxon>
        <taxon>Sphingomonas</taxon>
    </lineage>
</organism>
<sequence length="306" mass="33761">MSRTLTALFDSRADAEAAKSRLEAASIDISRVHVHDQQSTGYNESTAYSTHANRGFWDNLKSAFLPDEDRHTYEEGIKRGGALLTAEVDEDDADEAVRILESANSIDLDDRSQSWRQSGWDYDSSKYASTGAATGLAAGSALGTGQRSSADMTDRLTTTGNEERIDVVEEELVVGKREVNRGGVRVRSYVREVPVHEQVRLREEHVEIERRPVDHKLTGNEADAFREREITMTETAEEAVVGKTARVVEEVVVHKEATERTENIDDTVRRTEVDIDNLETTRTSGTGLGGATGTGLGGTNTDRDRF</sequence>
<dbReference type="Pfam" id="PF09557">
    <property type="entry name" value="DUF2382"/>
    <property type="match status" value="1"/>
</dbReference>
<gene>
    <name evidence="3" type="ORF">CKY28_10845</name>
</gene>
<name>A0A2A2SFQ0_9SPHN</name>
<keyword evidence="4" id="KW-1185">Reference proteome</keyword>
<feature type="compositionally biased region" description="Gly residues" evidence="1">
    <location>
        <begin position="286"/>
        <end position="298"/>
    </location>
</feature>
<evidence type="ECO:0000256" key="1">
    <source>
        <dbReference type="SAM" id="MobiDB-lite"/>
    </source>
</evidence>
<dbReference type="OrthoDB" id="7204249at2"/>
<dbReference type="RefSeq" id="WP_095998321.1">
    <property type="nucleotide sequence ID" value="NZ_NSLI01000003.1"/>
</dbReference>
<accession>A0A2A2SFQ0</accession>
<dbReference type="AlphaFoldDB" id="A0A2A2SFQ0"/>
<comment type="caution">
    <text evidence="3">The sequence shown here is derived from an EMBL/GenBank/DDBJ whole genome shotgun (WGS) entry which is preliminary data.</text>
</comment>
<evidence type="ECO:0000259" key="2">
    <source>
        <dbReference type="Pfam" id="PF09557"/>
    </source>
</evidence>
<dbReference type="PANTHER" id="PTHR38463:SF1">
    <property type="entry name" value="STRESS RESPONSE PROTEIN YSNF"/>
    <property type="match status" value="1"/>
</dbReference>